<comment type="caution">
    <text evidence="3">The sequence shown here is derived from an EMBL/GenBank/DDBJ whole genome shotgun (WGS) entry which is preliminary data.</text>
</comment>
<evidence type="ECO:0000313" key="4">
    <source>
        <dbReference type="Proteomes" id="UP001221142"/>
    </source>
</evidence>
<evidence type="ECO:0000313" key="3">
    <source>
        <dbReference type="EMBL" id="KAJ7641415.1"/>
    </source>
</evidence>
<reference evidence="3" key="1">
    <citation type="submission" date="2023-03" db="EMBL/GenBank/DDBJ databases">
        <title>Massive genome expansion in bonnet fungi (Mycena s.s.) driven by repeated elements and novel gene families across ecological guilds.</title>
        <authorList>
            <consortium name="Lawrence Berkeley National Laboratory"/>
            <person name="Harder C.B."/>
            <person name="Miyauchi S."/>
            <person name="Viragh M."/>
            <person name="Kuo A."/>
            <person name="Thoen E."/>
            <person name="Andreopoulos B."/>
            <person name="Lu D."/>
            <person name="Skrede I."/>
            <person name="Drula E."/>
            <person name="Henrissat B."/>
            <person name="Morin E."/>
            <person name="Kohler A."/>
            <person name="Barry K."/>
            <person name="LaButti K."/>
            <person name="Morin E."/>
            <person name="Salamov A."/>
            <person name="Lipzen A."/>
            <person name="Mereny Z."/>
            <person name="Hegedus B."/>
            <person name="Baldrian P."/>
            <person name="Stursova M."/>
            <person name="Weitz H."/>
            <person name="Taylor A."/>
            <person name="Grigoriev I.V."/>
            <person name="Nagy L.G."/>
            <person name="Martin F."/>
            <person name="Kauserud H."/>
        </authorList>
    </citation>
    <scope>NUCLEOTIDE SEQUENCE</scope>
    <source>
        <strain evidence="3">9284</strain>
    </source>
</reference>
<dbReference type="Pfam" id="PF18142">
    <property type="entry name" value="SLATT_fungal"/>
    <property type="match status" value="1"/>
</dbReference>
<name>A0AAD7C7V1_9AGAR</name>
<dbReference type="EMBL" id="JARKIF010000004">
    <property type="protein sequence ID" value="KAJ7641415.1"/>
    <property type="molecule type" value="Genomic_DNA"/>
</dbReference>
<dbReference type="Proteomes" id="UP001221142">
    <property type="component" value="Unassembled WGS sequence"/>
</dbReference>
<keyword evidence="4" id="KW-1185">Reference proteome</keyword>
<dbReference type="NCBIfam" id="NF033635">
    <property type="entry name" value="SLATT_fungal"/>
    <property type="match status" value="1"/>
</dbReference>
<evidence type="ECO:0000259" key="2">
    <source>
        <dbReference type="Pfam" id="PF18142"/>
    </source>
</evidence>
<feature type="domain" description="SMODS and SLOG-associating 2TM effector" evidence="2">
    <location>
        <begin position="161"/>
        <end position="280"/>
    </location>
</feature>
<organism evidence="3 4">
    <name type="scientific">Roridomyces roridus</name>
    <dbReference type="NCBI Taxonomy" id="1738132"/>
    <lineage>
        <taxon>Eukaryota</taxon>
        <taxon>Fungi</taxon>
        <taxon>Dikarya</taxon>
        <taxon>Basidiomycota</taxon>
        <taxon>Agaricomycotina</taxon>
        <taxon>Agaricomycetes</taxon>
        <taxon>Agaricomycetidae</taxon>
        <taxon>Agaricales</taxon>
        <taxon>Marasmiineae</taxon>
        <taxon>Mycenaceae</taxon>
        <taxon>Roridomyces</taxon>
    </lineage>
</organism>
<gene>
    <name evidence="3" type="ORF">FB45DRAFT_357147</name>
</gene>
<accession>A0AAD7C7V1</accession>
<proteinExistence type="predicted"/>
<dbReference type="AlphaFoldDB" id="A0AAD7C7V1"/>
<evidence type="ECO:0000256" key="1">
    <source>
        <dbReference type="SAM" id="MobiDB-lite"/>
    </source>
</evidence>
<feature type="region of interest" description="Disordered" evidence="1">
    <location>
        <begin position="1"/>
        <end position="82"/>
    </location>
</feature>
<protein>
    <recommendedName>
        <fullName evidence="2">SMODS and SLOG-associating 2TM effector domain-containing protein</fullName>
    </recommendedName>
</protein>
<sequence>MASDEHHTVPVASTSRIQIVTAPRGSLKAESTRSDTSAIAGILGPARAATGSPGPVPRVESPLPLSSRSDALPPLPDDDEQDRHRLIPEHAGTQDSRGNGQTIEIAQPRPLPRSASMYQGHRENSQHRTRSELDWIIPVEAKRERQRTIRERLQPTLDTATVERENCAFKAKITGYALNAAIGMQVVLGSLTTGLSAATSGRTTSITVSVLGALSTIVASYLARARGSNEPELSITRTKDLDQFIRECETFMMDFGHITGNEHDDRLNGLRRRFEELLGNANGCVFLCPVCYP</sequence>
<dbReference type="InterPro" id="IPR041622">
    <property type="entry name" value="SLATT_fungi"/>
</dbReference>